<proteinExistence type="predicted"/>
<dbReference type="AlphaFoldDB" id="A0A1G9G759"/>
<gene>
    <name evidence="2" type="ORF">SAMN05421823_10410</name>
</gene>
<dbReference type="RefSeq" id="WP_089681783.1">
    <property type="nucleotide sequence ID" value="NZ_FNFO01000004.1"/>
</dbReference>
<dbReference type="Pfam" id="PF03551">
    <property type="entry name" value="PadR"/>
    <property type="match status" value="1"/>
</dbReference>
<protein>
    <submittedName>
        <fullName evidence="2">Transcriptional regulator PadR-like family protein</fullName>
    </submittedName>
</protein>
<dbReference type="SUPFAM" id="SSF46785">
    <property type="entry name" value="Winged helix' DNA-binding domain"/>
    <property type="match status" value="1"/>
</dbReference>
<organism evidence="2 3">
    <name type="scientific">Catalinimonas alkaloidigena</name>
    <dbReference type="NCBI Taxonomy" id="1075417"/>
    <lineage>
        <taxon>Bacteria</taxon>
        <taxon>Pseudomonadati</taxon>
        <taxon>Bacteroidota</taxon>
        <taxon>Cytophagia</taxon>
        <taxon>Cytophagales</taxon>
        <taxon>Catalimonadaceae</taxon>
        <taxon>Catalinimonas</taxon>
    </lineage>
</organism>
<reference evidence="2 3" key="1">
    <citation type="submission" date="2016-10" db="EMBL/GenBank/DDBJ databases">
        <authorList>
            <person name="de Groot N.N."/>
        </authorList>
    </citation>
    <scope>NUCLEOTIDE SEQUENCE [LARGE SCALE GENOMIC DNA]</scope>
    <source>
        <strain evidence="2 3">DSM 25186</strain>
    </source>
</reference>
<feature type="domain" description="Transcription regulator PadR N-terminal" evidence="1">
    <location>
        <begin position="19"/>
        <end position="91"/>
    </location>
</feature>
<evidence type="ECO:0000259" key="1">
    <source>
        <dbReference type="Pfam" id="PF03551"/>
    </source>
</evidence>
<keyword evidence="3" id="KW-1185">Reference proteome</keyword>
<evidence type="ECO:0000313" key="3">
    <source>
        <dbReference type="Proteomes" id="UP000198510"/>
    </source>
</evidence>
<dbReference type="OrthoDB" id="982587at2"/>
<dbReference type="InterPro" id="IPR005149">
    <property type="entry name" value="Tscrpt_reg_PadR_N"/>
</dbReference>
<accession>A0A1G9G759</accession>
<dbReference type="InterPro" id="IPR036388">
    <property type="entry name" value="WH-like_DNA-bd_sf"/>
</dbReference>
<sequence>MRKAYLGEFEELVLLTTAVLAGQEAYGVTVANELEQQTGRAVSIAAVHVALHRLLEKGYVRSELGGATATRGGRRKRLFAVTPAGQHVLREMRTTRNRLWDLIPKTAFS</sequence>
<dbReference type="EMBL" id="FNFO01000004">
    <property type="protein sequence ID" value="SDK96598.1"/>
    <property type="molecule type" value="Genomic_DNA"/>
</dbReference>
<dbReference type="STRING" id="1075417.SAMN05421823_10410"/>
<dbReference type="Gene3D" id="1.10.10.10">
    <property type="entry name" value="Winged helix-like DNA-binding domain superfamily/Winged helix DNA-binding domain"/>
    <property type="match status" value="1"/>
</dbReference>
<evidence type="ECO:0000313" key="2">
    <source>
        <dbReference type="EMBL" id="SDK96598.1"/>
    </source>
</evidence>
<dbReference type="Proteomes" id="UP000198510">
    <property type="component" value="Unassembled WGS sequence"/>
</dbReference>
<name>A0A1G9G759_9BACT</name>
<dbReference type="InterPro" id="IPR036390">
    <property type="entry name" value="WH_DNA-bd_sf"/>
</dbReference>